<dbReference type="AlphaFoldDB" id="A0A9D2TZ57"/>
<reference evidence="1" key="1">
    <citation type="journal article" date="2021" name="PeerJ">
        <title>Extensive microbial diversity within the chicken gut microbiome revealed by metagenomics and culture.</title>
        <authorList>
            <person name="Gilroy R."/>
            <person name="Ravi A."/>
            <person name="Getino M."/>
            <person name="Pursley I."/>
            <person name="Horton D.L."/>
            <person name="Alikhan N.F."/>
            <person name="Baker D."/>
            <person name="Gharbi K."/>
            <person name="Hall N."/>
            <person name="Watson M."/>
            <person name="Adriaenssens E.M."/>
            <person name="Foster-Nyarko E."/>
            <person name="Jarju S."/>
            <person name="Secka A."/>
            <person name="Antonio M."/>
            <person name="Oren A."/>
            <person name="Chaudhuri R.R."/>
            <person name="La Ragione R."/>
            <person name="Hildebrand F."/>
            <person name="Pallen M.J."/>
        </authorList>
    </citation>
    <scope>NUCLEOTIDE SEQUENCE</scope>
    <source>
        <strain evidence="1">ChiHjej8B7-25341</strain>
    </source>
</reference>
<accession>A0A9D2TZ57</accession>
<evidence type="ECO:0000313" key="1">
    <source>
        <dbReference type="EMBL" id="HJD31765.1"/>
    </source>
</evidence>
<dbReference type="Proteomes" id="UP000823851">
    <property type="component" value="Unassembled WGS sequence"/>
</dbReference>
<gene>
    <name evidence="1" type="ORF">H9912_07460</name>
</gene>
<dbReference type="EMBL" id="DWUW01000208">
    <property type="protein sequence ID" value="HJD31765.1"/>
    <property type="molecule type" value="Genomic_DNA"/>
</dbReference>
<name>A0A9D2TZ57_9FIRM</name>
<protein>
    <submittedName>
        <fullName evidence="1">Uncharacterized protein</fullName>
    </submittedName>
</protein>
<organism evidence="1 2">
    <name type="scientific">Candidatus Eisenbergiella stercorigallinarum</name>
    <dbReference type="NCBI Taxonomy" id="2838557"/>
    <lineage>
        <taxon>Bacteria</taxon>
        <taxon>Bacillati</taxon>
        <taxon>Bacillota</taxon>
        <taxon>Clostridia</taxon>
        <taxon>Lachnospirales</taxon>
        <taxon>Lachnospiraceae</taxon>
        <taxon>Eisenbergiella</taxon>
    </lineage>
</organism>
<reference evidence="1" key="2">
    <citation type="submission" date="2021-04" db="EMBL/GenBank/DDBJ databases">
        <authorList>
            <person name="Gilroy R."/>
        </authorList>
    </citation>
    <scope>NUCLEOTIDE SEQUENCE</scope>
    <source>
        <strain evidence="1">ChiHjej8B7-25341</strain>
    </source>
</reference>
<proteinExistence type="predicted"/>
<sequence length="124" mass="14418">MEIFTAAPTEEHLWDCIVAFQHYPFRTVTGLPFSYTLKIGRNGEYTRELFIDRRENSKSLAWSSVRMAFEKAMEMEGVVFTRPKELADVRGVSYSFSLLWRFGMITVPEDVEKKWKGKGKPGQQ</sequence>
<comment type="caution">
    <text evidence="1">The sequence shown here is derived from an EMBL/GenBank/DDBJ whole genome shotgun (WGS) entry which is preliminary data.</text>
</comment>
<evidence type="ECO:0000313" key="2">
    <source>
        <dbReference type="Proteomes" id="UP000823851"/>
    </source>
</evidence>